<name>A0A644YPN5_9ZZZZ</name>
<sequence>MTRIADRRHSRIAHLSDRLSTKQLIHQLRNALLGIVFMEADLGCIHFEMRQQFPRIARVLRRNQIHFAQYLYGTEGHILQITDWCRH</sequence>
<gene>
    <name evidence="1" type="ORF">SDC9_77016</name>
</gene>
<accession>A0A644YPN5</accession>
<dbReference type="AlphaFoldDB" id="A0A644YPN5"/>
<reference evidence="1" key="1">
    <citation type="submission" date="2019-08" db="EMBL/GenBank/DDBJ databases">
        <authorList>
            <person name="Kucharzyk K."/>
            <person name="Murdoch R.W."/>
            <person name="Higgins S."/>
            <person name="Loffler F."/>
        </authorList>
    </citation>
    <scope>NUCLEOTIDE SEQUENCE</scope>
</reference>
<proteinExistence type="predicted"/>
<comment type="caution">
    <text evidence="1">The sequence shown here is derived from an EMBL/GenBank/DDBJ whole genome shotgun (WGS) entry which is preliminary data.</text>
</comment>
<organism evidence="1">
    <name type="scientific">bioreactor metagenome</name>
    <dbReference type="NCBI Taxonomy" id="1076179"/>
    <lineage>
        <taxon>unclassified sequences</taxon>
        <taxon>metagenomes</taxon>
        <taxon>ecological metagenomes</taxon>
    </lineage>
</organism>
<dbReference type="EMBL" id="VSSQ01005794">
    <property type="protein sequence ID" value="MPM30466.1"/>
    <property type="molecule type" value="Genomic_DNA"/>
</dbReference>
<protein>
    <submittedName>
        <fullName evidence="1">Uncharacterized protein</fullName>
    </submittedName>
</protein>
<evidence type="ECO:0000313" key="1">
    <source>
        <dbReference type="EMBL" id="MPM30466.1"/>
    </source>
</evidence>